<evidence type="ECO:0000313" key="3">
    <source>
        <dbReference type="EMBL" id="SCB78147.1"/>
    </source>
</evidence>
<gene>
    <name evidence="3" type="ORF">GA0061074_101343</name>
</gene>
<keyword evidence="4" id="KW-1185">Reference proteome</keyword>
<dbReference type="EMBL" id="FMAO01000001">
    <property type="protein sequence ID" value="SCB78147.1"/>
    <property type="molecule type" value="Genomic_DNA"/>
</dbReference>
<dbReference type="InterPro" id="IPR018337">
    <property type="entry name" value="Cell_wall/Cho-bd_repeat"/>
</dbReference>
<dbReference type="Gene3D" id="2.10.270.10">
    <property type="entry name" value="Cholin Binding"/>
    <property type="match status" value="3"/>
</dbReference>
<evidence type="ECO:0000259" key="2">
    <source>
        <dbReference type="Pfam" id="PF00188"/>
    </source>
</evidence>
<proteinExistence type="predicted"/>
<dbReference type="OrthoDB" id="1654978at2"/>
<dbReference type="Gene3D" id="3.40.33.10">
    <property type="entry name" value="CAP"/>
    <property type="match status" value="1"/>
</dbReference>
<accession>A0A1C3Z6V6</accession>
<dbReference type="Pfam" id="PF00188">
    <property type="entry name" value="CAP"/>
    <property type="match status" value="1"/>
</dbReference>
<keyword evidence="1" id="KW-0677">Repeat</keyword>
<feature type="domain" description="SCP" evidence="2">
    <location>
        <begin position="246"/>
        <end position="341"/>
    </location>
</feature>
<dbReference type="SUPFAM" id="SSF55797">
    <property type="entry name" value="PR-1-like"/>
    <property type="match status" value="1"/>
</dbReference>
<sequence>MNKGYYITGMILIAISMGNILITDRCVLAENKNGYVNNDFYQNGVLGNGYLNDGHNWYLFKDGKKQTEIQRWYGHYYYFDVTTGLRQNNVFKNQWGNTYYFNGDGVAVSGLQNISGNKYYFGEDNTHYLRKNQWLKINGKSYYANSEGVLLAGIQKIKDKYYYFDLKTNQLADMRNYVLSQWGKWYLIDNAGVVQSGLQRWHENYYYFDPITYQKVTNQSIFIGKDKWSFDSEGVGHKHEENDATLQALNKVRLANGCNPLVWDKELAGLATVRANFTNVHGIPADHWRTAGEVIGIGWHKGHSIIKAWYNETNMLPVGTKGHYNWIIKKDATKVGFGYAGNVIVGIAQ</sequence>
<dbReference type="STRING" id="1505725.GA0061074_101343"/>
<protein>
    <submittedName>
        <fullName evidence="3">Putative cell wall binding repeat-containing protein</fullName>
    </submittedName>
</protein>
<dbReference type="SUPFAM" id="SSF69360">
    <property type="entry name" value="Cell wall binding repeat"/>
    <property type="match status" value="1"/>
</dbReference>
<name>A0A1C3Z6V6_9LACO</name>
<reference evidence="4" key="1">
    <citation type="submission" date="2016-08" db="EMBL/GenBank/DDBJ databases">
        <authorList>
            <person name="Varghese N."/>
            <person name="Submissions Spin"/>
        </authorList>
    </citation>
    <scope>NUCLEOTIDE SEQUENCE [LARGE SCALE GENOMIC DNA]</scope>
    <source>
        <strain evidence="4">R-53094</strain>
    </source>
</reference>
<dbReference type="Proteomes" id="UP000199268">
    <property type="component" value="Unassembled WGS sequence"/>
</dbReference>
<dbReference type="Pfam" id="PF01473">
    <property type="entry name" value="Choline_bind_1"/>
    <property type="match status" value="3"/>
</dbReference>
<dbReference type="InterPro" id="IPR035940">
    <property type="entry name" value="CAP_sf"/>
</dbReference>
<organism evidence="3 4">
    <name type="scientific">Weissella bombi</name>
    <dbReference type="NCBI Taxonomy" id="1505725"/>
    <lineage>
        <taxon>Bacteria</taxon>
        <taxon>Bacillati</taxon>
        <taxon>Bacillota</taxon>
        <taxon>Bacilli</taxon>
        <taxon>Lactobacillales</taxon>
        <taxon>Lactobacillaceae</taxon>
        <taxon>Weissella</taxon>
    </lineage>
</organism>
<dbReference type="InterPro" id="IPR014044">
    <property type="entry name" value="CAP_dom"/>
</dbReference>
<evidence type="ECO:0000313" key="4">
    <source>
        <dbReference type="Proteomes" id="UP000199268"/>
    </source>
</evidence>
<evidence type="ECO:0000256" key="1">
    <source>
        <dbReference type="ARBA" id="ARBA00022737"/>
    </source>
</evidence>
<dbReference type="RefSeq" id="WP_092461372.1">
    <property type="nucleotide sequence ID" value="NZ_BJEE01000002.1"/>
</dbReference>
<dbReference type="AlphaFoldDB" id="A0A1C3Z6V6"/>